<keyword evidence="2 5" id="KW-0238">DNA-binding</keyword>
<dbReference type="EMBL" id="QKUF01000009">
    <property type="protein sequence ID" value="PZW29259.1"/>
    <property type="molecule type" value="Genomic_DNA"/>
</dbReference>
<dbReference type="Pfam" id="PF03704">
    <property type="entry name" value="BTAD"/>
    <property type="match status" value="1"/>
</dbReference>
<feature type="domain" description="OmpR/PhoB-type" evidence="3">
    <location>
        <begin position="40"/>
        <end position="124"/>
    </location>
</feature>
<dbReference type="SUPFAM" id="SSF48452">
    <property type="entry name" value="TPR-like"/>
    <property type="match status" value="1"/>
</dbReference>
<reference evidence="5 6" key="1">
    <citation type="submission" date="2018-06" db="EMBL/GenBank/DDBJ databases">
        <title>Genomic Encyclopedia of Archaeal and Bacterial Type Strains, Phase II (KMG-II): from individual species to whole genera.</title>
        <authorList>
            <person name="Goeker M."/>
        </authorList>
    </citation>
    <scope>NUCLEOTIDE SEQUENCE [LARGE SCALE GENOMIC DNA]</scope>
    <source>
        <strain evidence="5 6">ATCC BAA-1881</strain>
    </source>
</reference>
<dbReference type="SMART" id="SM00862">
    <property type="entry name" value="Trans_reg_C"/>
    <property type="match status" value="1"/>
</dbReference>
<dbReference type="InterPro" id="IPR016032">
    <property type="entry name" value="Sig_transdc_resp-reg_C-effctor"/>
</dbReference>
<keyword evidence="6" id="KW-1185">Reference proteome</keyword>
<sequence length="273" mass="32638">MFEEATTEPALLAVLLAQRQEQQAAFRAYFFGPFRLIQQNRVVEGPIWRRNKIRSLLKWFLLHPDRPFSSDYLVELFWPDTPAEAAHRNLRVNIHYLRYLLEPCIDRGQESQYICRLANNFYLFRRDASWWCDVWEVQRLLDEAKEQERDGNSNRAAFLYRKLVSYFERGFLPEDIYEEHLIPFRSQYERLHLQMLTRLIDISMEKRELDDAAEYAYQILAIDPLHEPAIKKLLSIYRLQGNYSAASRTLHGFRHFFKAELGVEPCSLQNEEL</sequence>
<gene>
    <name evidence="5" type="ORF">EI42_02981</name>
</gene>
<evidence type="ECO:0000313" key="6">
    <source>
        <dbReference type="Proteomes" id="UP000248806"/>
    </source>
</evidence>
<comment type="similarity">
    <text evidence="1">Belongs to the AfsR/DnrI/RedD regulatory family.</text>
</comment>
<dbReference type="InterPro" id="IPR001867">
    <property type="entry name" value="OmpR/PhoB-type_DNA-bd"/>
</dbReference>
<dbReference type="InterPro" id="IPR051677">
    <property type="entry name" value="AfsR-DnrI-RedD_regulator"/>
</dbReference>
<dbReference type="Pfam" id="PF00486">
    <property type="entry name" value="Trans_reg_C"/>
    <property type="match status" value="1"/>
</dbReference>
<dbReference type="GO" id="GO:0006355">
    <property type="term" value="P:regulation of DNA-templated transcription"/>
    <property type="evidence" value="ECO:0007669"/>
    <property type="project" value="InterPro"/>
</dbReference>
<dbReference type="Gene3D" id="1.10.10.10">
    <property type="entry name" value="Winged helix-like DNA-binding domain superfamily/Winged helix DNA-binding domain"/>
    <property type="match status" value="1"/>
</dbReference>
<evidence type="ECO:0000259" key="3">
    <source>
        <dbReference type="SMART" id="SM00862"/>
    </source>
</evidence>
<dbReference type="Gene3D" id="1.25.40.10">
    <property type="entry name" value="Tetratricopeptide repeat domain"/>
    <property type="match status" value="1"/>
</dbReference>
<dbReference type="InterPro" id="IPR036388">
    <property type="entry name" value="WH-like_DNA-bd_sf"/>
</dbReference>
<dbReference type="GO" id="GO:0003677">
    <property type="term" value="F:DNA binding"/>
    <property type="evidence" value="ECO:0007669"/>
    <property type="project" value="UniProtKB-KW"/>
</dbReference>
<dbReference type="SMART" id="SM01043">
    <property type="entry name" value="BTAD"/>
    <property type="match status" value="1"/>
</dbReference>
<feature type="domain" description="Bacterial transcriptional activator" evidence="4">
    <location>
        <begin position="132"/>
        <end position="269"/>
    </location>
</feature>
<dbReference type="PANTHER" id="PTHR35807">
    <property type="entry name" value="TRANSCRIPTIONAL REGULATOR REDD-RELATED"/>
    <property type="match status" value="1"/>
</dbReference>
<dbReference type="GO" id="GO:0000160">
    <property type="term" value="P:phosphorelay signal transduction system"/>
    <property type="evidence" value="ECO:0007669"/>
    <property type="project" value="InterPro"/>
</dbReference>
<proteinExistence type="inferred from homology"/>
<evidence type="ECO:0000256" key="2">
    <source>
        <dbReference type="ARBA" id="ARBA00023125"/>
    </source>
</evidence>
<dbReference type="RefSeq" id="WP_170142634.1">
    <property type="nucleotide sequence ID" value="NZ_BIFX01000001.1"/>
</dbReference>
<organism evidence="5 6">
    <name type="scientific">Thermosporothrix hazakensis</name>
    <dbReference type="NCBI Taxonomy" id="644383"/>
    <lineage>
        <taxon>Bacteria</taxon>
        <taxon>Bacillati</taxon>
        <taxon>Chloroflexota</taxon>
        <taxon>Ktedonobacteria</taxon>
        <taxon>Ktedonobacterales</taxon>
        <taxon>Thermosporotrichaceae</taxon>
        <taxon>Thermosporothrix</taxon>
    </lineage>
</organism>
<protein>
    <submittedName>
        <fullName evidence="5">DNA-binding SARP family transcriptional activator</fullName>
    </submittedName>
</protein>
<dbReference type="InterPro" id="IPR011990">
    <property type="entry name" value="TPR-like_helical_dom_sf"/>
</dbReference>
<dbReference type="AlphaFoldDB" id="A0A326U7J8"/>
<evidence type="ECO:0000256" key="1">
    <source>
        <dbReference type="ARBA" id="ARBA00005820"/>
    </source>
</evidence>
<comment type="caution">
    <text evidence="5">The sequence shown here is derived from an EMBL/GenBank/DDBJ whole genome shotgun (WGS) entry which is preliminary data.</text>
</comment>
<evidence type="ECO:0000313" key="5">
    <source>
        <dbReference type="EMBL" id="PZW29259.1"/>
    </source>
</evidence>
<accession>A0A326U7J8</accession>
<dbReference type="InterPro" id="IPR005158">
    <property type="entry name" value="BTAD"/>
</dbReference>
<dbReference type="Proteomes" id="UP000248806">
    <property type="component" value="Unassembled WGS sequence"/>
</dbReference>
<evidence type="ECO:0000259" key="4">
    <source>
        <dbReference type="SMART" id="SM01043"/>
    </source>
</evidence>
<dbReference type="SUPFAM" id="SSF46894">
    <property type="entry name" value="C-terminal effector domain of the bipartite response regulators"/>
    <property type="match status" value="1"/>
</dbReference>
<name>A0A326U7J8_THEHA</name>